<name>A0A1H3B4B1_9RHOB</name>
<gene>
    <name evidence="1" type="ORF">SAMN05444006_114102</name>
</gene>
<keyword evidence="2" id="KW-1185">Reference proteome</keyword>
<accession>A0A1H3B4B1</accession>
<organism evidence="1 2">
    <name type="scientific">Allgaiera indica</name>
    <dbReference type="NCBI Taxonomy" id="765699"/>
    <lineage>
        <taxon>Bacteria</taxon>
        <taxon>Pseudomonadati</taxon>
        <taxon>Pseudomonadota</taxon>
        <taxon>Alphaproteobacteria</taxon>
        <taxon>Rhodobacterales</taxon>
        <taxon>Paracoccaceae</taxon>
        <taxon>Allgaiera</taxon>
    </lineage>
</organism>
<evidence type="ECO:0000313" key="1">
    <source>
        <dbReference type="EMBL" id="SDX36461.1"/>
    </source>
</evidence>
<dbReference type="Proteomes" id="UP000199541">
    <property type="component" value="Unassembled WGS sequence"/>
</dbReference>
<reference evidence="1 2" key="1">
    <citation type="submission" date="2016-10" db="EMBL/GenBank/DDBJ databases">
        <authorList>
            <person name="Varghese N."/>
            <person name="Submissions S."/>
        </authorList>
    </citation>
    <scope>NUCLEOTIDE SEQUENCE [LARGE SCALE GENOMIC DNA]</scope>
    <source>
        <strain evidence="1 2">DSM 24802</strain>
    </source>
</reference>
<proteinExistence type="predicted"/>
<comment type="caution">
    <text evidence="1">The sequence shown here is derived from an EMBL/GenBank/DDBJ whole genome shotgun (WGS) entry which is preliminary data.</text>
</comment>
<evidence type="ECO:0000313" key="2">
    <source>
        <dbReference type="Proteomes" id="UP000199541"/>
    </source>
</evidence>
<dbReference type="EMBL" id="FNOB01000014">
    <property type="protein sequence ID" value="SDX36461.1"/>
    <property type="molecule type" value="Genomic_DNA"/>
</dbReference>
<sequence length="30" mass="3452">MPYECICKIRTSEPDSFNLNPIHQMSGLNI</sequence>
<protein>
    <submittedName>
        <fullName evidence="1">Uncharacterized protein</fullName>
    </submittedName>
</protein>